<evidence type="ECO:0008006" key="5">
    <source>
        <dbReference type="Google" id="ProtNLM"/>
    </source>
</evidence>
<name>A0A917IDQ4_9MICO</name>
<proteinExistence type="predicted"/>
<feature type="region of interest" description="Disordered" evidence="1">
    <location>
        <begin position="28"/>
        <end position="72"/>
    </location>
</feature>
<reference evidence="3" key="1">
    <citation type="journal article" date="2014" name="Int. J. Syst. Evol. Microbiol.">
        <title>Complete genome sequence of Corynebacterium casei LMG S-19264T (=DSM 44701T), isolated from a smear-ripened cheese.</title>
        <authorList>
            <consortium name="US DOE Joint Genome Institute (JGI-PGF)"/>
            <person name="Walter F."/>
            <person name="Albersmeier A."/>
            <person name="Kalinowski J."/>
            <person name="Ruckert C."/>
        </authorList>
    </citation>
    <scope>NUCLEOTIDE SEQUENCE</scope>
    <source>
        <strain evidence="3">CGMCC 1.15794</strain>
    </source>
</reference>
<sequence>MRRPVSLILLATGLLGGLLLAGCASVSAEPADEAPTAEPSPTASTPAADESKEDPCAVDPAEIEPSGLPHREEVSLPEWWDEPFPLPECGALVLAEQSGKDIDLEYEYATTEAALADAEALLPELEAAGFTTLEARDEEDARYWFFQYEETPGEWAGIDIDIRVLKETNHLIGSDRWPYPYLEISYYDYR</sequence>
<dbReference type="PROSITE" id="PS51257">
    <property type="entry name" value="PROKAR_LIPOPROTEIN"/>
    <property type="match status" value="1"/>
</dbReference>
<organism evidence="3 4">
    <name type="scientific">Microbacterium album</name>
    <dbReference type="NCBI Taxonomy" id="2053191"/>
    <lineage>
        <taxon>Bacteria</taxon>
        <taxon>Bacillati</taxon>
        <taxon>Actinomycetota</taxon>
        <taxon>Actinomycetes</taxon>
        <taxon>Micrococcales</taxon>
        <taxon>Microbacteriaceae</taxon>
        <taxon>Microbacterium</taxon>
    </lineage>
</organism>
<dbReference type="RefSeq" id="WP_188755133.1">
    <property type="nucleotide sequence ID" value="NZ_BMJY01000003.1"/>
</dbReference>
<feature type="chain" id="PRO_5038692491" description="Lipoprotein" evidence="2">
    <location>
        <begin position="29"/>
        <end position="190"/>
    </location>
</feature>
<gene>
    <name evidence="3" type="ORF">GCM10010921_09600</name>
</gene>
<dbReference type="Proteomes" id="UP000657592">
    <property type="component" value="Unassembled WGS sequence"/>
</dbReference>
<feature type="signal peptide" evidence="2">
    <location>
        <begin position="1"/>
        <end position="28"/>
    </location>
</feature>
<keyword evidence="2" id="KW-0732">Signal</keyword>
<evidence type="ECO:0000313" key="4">
    <source>
        <dbReference type="Proteomes" id="UP000657592"/>
    </source>
</evidence>
<reference evidence="3" key="2">
    <citation type="submission" date="2020-09" db="EMBL/GenBank/DDBJ databases">
        <authorList>
            <person name="Sun Q."/>
            <person name="Zhou Y."/>
        </authorList>
    </citation>
    <scope>NUCLEOTIDE SEQUENCE</scope>
    <source>
        <strain evidence="3">CGMCC 1.15794</strain>
    </source>
</reference>
<keyword evidence="4" id="KW-1185">Reference proteome</keyword>
<feature type="compositionally biased region" description="Low complexity" evidence="1">
    <location>
        <begin position="28"/>
        <end position="48"/>
    </location>
</feature>
<evidence type="ECO:0000313" key="3">
    <source>
        <dbReference type="EMBL" id="GGH38796.1"/>
    </source>
</evidence>
<evidence type="ECO:0000256" key="1">
    <source>
        <dbReference type="SAM" id="MobiDB-lite"/>
    </source>
</evidence>
<dbReference type="EMBL" id="BMJY01000003">
    <property type="protein sequence ID" value="GGH38796.1"/>
    <property type="molecule type" value="Genomic_DNA"/>
</dbReference>
<protein>
    <recommendedName>
        <fullName evidence="5">Lipoprotein</fullName>
    </recommendedName>
</protein>
<evidence type="ECO:0000256" key="2">
    <source>
        <dbReference type="SAM" id="SignalP"/>
    </source>
</evidence>
<comment type="caution">
    <text evidence="3">The sequence shown here is derived from an EMBL/GenBank/DDBJ whole genome shotgun (WGS) entry which is preliminary data.</text>
</comment>
<dbReference type="AlphaFoldDB" id="A0A917IDQ4"/>
<accession>A0A917IDQ4</accession>